<dbReference type="PRINTS" id="PR00081">
    <property type="entry name" value="GDHRDH"/>
</dbReference>
<gene>
    <name evidence="1" type="ORF">PV08_08794</name>
</gene>
<dbReference type="AlphaFoldDB" id="A0A0D2BQZ4"/>
<dbReference type="InterPro" id="IPR052184">
    <property type="entry name" value="SDR_enzymes"/>
</dbReference>
<dbReference type="SUPFAM" id="SSF51735">
    <property type="entry name" value="NAD(P)-binding Rossmann-fold domains"/>
    <property type="match status" value="1"/>
</dbReference>
<reference evidence="1 2" key="1">
    <citation type="submission" date="2015-01" db="EMBL/GenBank/DDBJ databases">
        <title>The Genome Sequence of Exophiala spinifera CBS89968.</title>
        <authorList>
            <consortium name="The Broad Institute Genomics Platform"/>
            <person name="Cuomo C."/>
            <person name="de Hoog S."/>
            <person name="Gorbushina A."/>
            <person name="Stielow B."/>
            <person name="Teixiera M."/>
            <person name="Abouelleil A."/>
            <person name="Chapman S.B."/>
            <person name="Priest M."/>
            <person name="Young S.K."/>
            <person name="Wortman J."/>
            <person name="Nusbaum C."/>
            <person name="Birren B."/>
        </authorList>
    </citation>
    <scope>NUCLEOTIDE SEQUENCE [LARGE SCALE GENOMIC DNA]</scope>
    <source>
        <strain evidence="1 2">CBS 89968</strain>
    </source>
</reference>
<dbReference type="Proteomes" id="UP000053328">
    <property type="component" value="Unassembled WGS sequence"/>
</dbReference>
<dbReference type="VEuPathDB" id="FungiDB:PV08_08794"/>
<dbReference type="GeneID" id="27335877"/>
<protein>
    <submittedName>
        <fullName evidence="1">Uncharacterized protein</fullName>
    </submittedName>
</protein>
<dbReference type="InterPro" id="IPR002347">
    <property type="entry name" value="SDR_fam"/>
</dbReference>
<dbReference type="InterPro" id="IPR036291">
    <property type="entry name" value="NAD(P)-bd_dom_sf"/>
</dbReference>
<organism evidence="1 2">
    <name type="scientific">Exophiala spinifera</name>
    <dbReference type="NCBI Taxonomy" id="91928"/>
    <lineage>
        <taxon>Eukaryota</taxon>
        <taxon>Fungi</taxon>
        <taxon>Dikarya</taxon>
        <taxon>Ascomycota</taxon>
        <taxon>Pezizomycotina</taxon>
        <taxon>Eurotiomycetes</taxon>
        <taxon>Chaetothyriomycetidae</taxon>
        <taxon>Chaetothyriales</taxon>
        <taxon>Herpotrichiellaceae</taxon>
        <taxon>Exophiala</taxon>
    </lineage>
</organism>
<dbReference type="HOGENOM" id="CLU_010194_9_1_1"/>
<dbReference type="RefSeq" id="XP_016233820.1">
    <property type="nucleotide sequence ID" value="XM_016383117.1"/>
</dbReference>
<dbReference type="CDD" id="cd05325">
    <property type="entry name" value="carb_red_sniffer_like_SDR_c"/>
    <property type="match status" value="1"/>
</dbReference>
<dbReference type="OrthoDB" id="9876299at2759"/>
<evidence type="ECO:0000313" key="2">
    <source>
        <dbReference type="Proteomes" id="UP000053328"/>
    </source>
</evidence>
<proteinExistence type="predicted"/>
<dbReference type="PANTHER" id="PTHR45458:SF1">
    <property type="entry name" value="SHORT CHAIN DEHYDROGENASE"/>
    <property type="match status" value="1"/>
</dbReference>
<keyword evidence="2" id="KW-1185">Reference proteome</keyword>
<name>A0A0D2BQZ4_9EURO</name>
<dbReference type="Pfam" id="PF00106">
    <property type="entry name" value="adh_short"/>
    <property type="match status" value="1"/>
</dbReference>
<dbReference type="PANTHER" id="PTHR45458">
    <property type="entry name" value="SHORT-CHAIN DEHYDROGENASE/REDUCTASE SDR"/>
    <property type="match status" value="1"/>
</dbReference>
<dbReference type="Gene3D" id="3.40.50.720">
    <property type="entry name" value="NAD(P)-binding Rossmann-like Domain"/>
    <property type="match status" value="1"/>
</dbReference>
<evidence type="ECO:0000313" key="1">
    <source>
        <dbReference type="EMBL" id="KIW13604.1"/>
    </source>
</evidence>
<sequence length="248" mass="26562">MPSYLVTGSSRGLGLGFVTQLLRNKDNIVVATARDTAGSSGLQELNARNNEGRLILIDLDVTKAESIKSAAEQTAKVLPEGLDHLISNAGVSGNLMRHVRDVDELVEEVKFPLVSLLLLVRGFLPLIQKGQAKKILVITSVVGSLTIAPLTENLGYGYGIARAALNMMARKWSTPLKAKGVTIALIHPGWVDSTDMGSSIVPWAEKNPSALSSITVEQSAAGVTKVLHDLKIEDTGSFYNYDGTTLPW</sequence>
<dbReference type="EMBL" id="KN847497">
    <property type="protein sequence ID" value="KIW13604.1"/>
    <property type="molecule type" value="Genomic_DNA"/>
</dbReference>
<dbReference type="GO" id="GO:0016616">
    <property type="term" value="F:oxidoreductase activity, acting on the CH-OH group of donors, NAD or NADP as acceptor"/>
    <property type="evidence" value="ECO:0007669"/>
    <property type="project" value="TreeGrafter"/>
</dbReference>
<accession>A0A0D2BQZ4</accession>